<evidence type="ECO:0000313" key="11">
    <source>
        <dbReference type="Proteomes" id="UP001597212"/>
    </source>
</evidence>
<dbReference type="InterPro" id="IPR003439">
    <property type="entry name" value="ABC_transporter-like_ATP-bd"/>
</dbReference>
<protein>
    <submittedName>
        <fullName evidence="10">ATP-binding cassette domain-containing protein</fullName>
    </submittedName>
</protein>
<comment type="subcellular location">
    <subcellularLocation>
        <location evidence="1">Cell membrane</location>
        <topology evidence="1">Multi-pass membrane protein</topology>
    </subcellularLocation>
</comment>
<evidence type="ECO:0000259" key="9">
    <source>
        <dbReference type="PROSITE" id="PS50929"/>
    </source>
</evidence>
<dbReference type="PANTHER" id="PTHR24221">
    <property type="entry name" value="ATP-BINDING CASSETTE SUB-FAMILY B"/>
    <property type="match status" value="1"/>
</dbReference>
<keyword evidence="11" id="KW-1185">Reference proteome</keyword>
<evidence type="ECO:0000256" key="7">
    <source>
        <dbReference type="SAM" id="Phobius"/>
    </source>
</evidence>
<dbReference type="PROSITE" id="PS50929">
    <property type="entry name" value="ABC_TM1F"/>
    <property type="match status" value="1"/>
</dbReference>
<dbReference type="InterPro" id="IPR027417">
    <property type="entry name" value="P-loop_NTPase"/>
</dbReference>
<gene>
    <name evidence="10" type="ORF">ACFQ5K_06175</name>
</gene>
<dbReference type="SUPFAM" id="SSF90123">
    <property type="entry name" value="ABC transporter transmembrane region"/>
    <property type="match status" value="1"/>
</dbReference>
<dbReference type="EMBL" id="JBHTOK010000053">
    <property type="protein sequence ID" value="MFD1440953.1"/>
    <property type="molecule type" value="Genomic_DNA"/>
</dbReference>
<evidence type="ECO:0000259" key="8">
    <source>
        <dbReference type="PROSITE" id="PS50893"/>
    </source>
</evidence>
<keyword evidence="6 7" id="KW-0472">Membrane</keyword>
<dbReference type="Pfam" id="PF00664">
    <property type="entry name" value="ABC_membrane"/>
    <property type="match status" value="1"/>
</dbReference>
<feature type="transmembrane region" description="Helical" evidence="7">
    <location>
        <begin position="6"/>
        <end position="23"/>
    </location>
</feature>
<dbReference type="InterPro" id="IPR039421">
    <property type="entry name" value="Type_1_exporter"/>
</dbReference>
<evidence type="ECO:0000256" key="6">
    <source>
        <dbReference type="ARBA" id="ARBA00023136"/>
    </source>
</evidence>
<keyword evidence="2 7" id="KW-0812">Transmembrane</keyword>
<dbReference type="PANTHER" id="PTHR24221:SF654">
    <property type="entry name" value="ATP-BINDING CASSETTE SUB-FAMILY B MEMBER 6"/>
    <property type="match status" value="1"/>
</dbReference>
<feature type="domain" description="ABC transmembrane type-1" evidence="9">
    <location>
        <begin position="1"/>
        <end position="152"/>
    </location>
</feature>
<dbReference type="PROSITE" id="PS50893">
    <property type="entry name" value="ABC_TRANSPORTER_2"/>
    <property type="match status" value="1"/>
</dbReference>
<accession>A0ABW4CYD7</accession>
<evidence type="ECO:0000256" key="3">
    <source>
        <dbReference type="ARBA" id="ARBA00022741"/>
    </source>
</evidence>
<feature type="transmembrane region" description="Helical" evidence="7">
    <location>
        <begin position="92"/>
        <end position="117"/>
    </location>
</feature>
<organism evidence="10 11">
    <name type="scientific">Lacticaseibacillus hegangensis</name>
    <dbReference type="NCBI Taxonomy" id="2486010"/>
    <lineage>
        <taxon>Bacteria</taxon>
        <taxon>Bacillati</taxon>
        <taxon>Bacillota</taxon>
        <taxon>Bacilli</taxon>
        <taxon>Lactobacillales</taxon>
        <taxon>Lactobacillaceae</taxon>
        <taxon>Lacticaseibacillus</taxon>
    </lineage>
</organism>
<dbReference type="Proteomes" id="UP001597212">
    <property type="component" value="Unassembled WGS sequence"/>
</dbReference>
<dbReference type="PROSITE" id="PS00211">
    <property type="entry name" value="ABC_TRANSPORTER_1"/>
    <property type="match status" value="1"/>
</dbReference>
<evidence type="ECO:0000256" key="5">
    <source>
        <dbReference type="ARBA" id="ARBA00022989"/>
    </source>
</evidence>
<feature type="domain" description="ABC transporter" evidence="8">
    <location>
        <begin position="181"/>
        <end position="393"/>
    </location>
</feature>
<dbReference type="GO" id="GO:0005524">
    <property type="term" value="F:ATP binding"/>
    <property type="evidence" value="ECO:0007669"/>
    <property type="project" value="UniProtKB-KW"/>
</dbReference>
<keyword evidence="5 7" id="KW-1133">Transmembrane helix</keyword>
<dbReference type="SMART" id="SM00382">
    <property type="entry name" value="AAA"/>
    <property type="match status" value="1"/>
</dbReference>
<dbReference type="Gene3D" id="3.40.50.300">
    <property type="entry name" value="P-loop containing nucleotide triphosphate hydrolases"/>
    <property type="match status" value="1"/>
</dbReference>
<sequence>MLLHYNWSLTVLVFALSLLMLLVPRFFTKKMNAANAAVSTANGRLTTVATDLLNGFGQLLMLNQTPRLTAGVQRAGKRRAEKRVAYAKASNLFYSVNQGAVSACMLAVLGLTGYLYLQGKVPLGVFSTSESLAGAIFSSVMGLTENLAERQTVQPLLDKYQDVPTTDDTAGQPVAPLHQALTLNRVGFRYPDANQPTLAAVSYVFRAGGHYAITGPSGIGKSTLLKLIDGSLTPTAGRIAFDGQELMTIAPRSLHEQIAVVDQQPLLFNTTLRDNLLLGQQATASQITAVLDQVGLTNFVATLPEGLDTKVDFASTNLSGGQKQRVAIARALLANRSVLLLDEATASLDPTSAVAIDELTLSLPLTVISVTHHLTAATAKRLDGILTLDSPSA</sequence>
<dbReference type="Pfam" id="PF00005">
    <property type="entry name" value="ABC_tran"/>
    <property type="match status" value="1"/>
</dbReference>
<evidence type="ECO:0000313" key="10">
    <source>
        <dbReference type="EMBL" id="MFD1440953.1"/>
    </source>
</evidence>
<dbReference type="InterPro" id="IPR017871">
    <property type="entry name" value="ABC_transporter-like_CS"/>
</dbReference>
<dbReference type="RefSeq" id="WP_125758050.1">
    <property type="nucleotide sequence ID" value="NZ_JBHTOK010000053.1"/>
</dbReference>
<dbReference type="CDD" id="cd03228">
    <property type="entry name" value="ABCC_MRP_Like"/>
    <property type="match status" value="1"/>
</dbReference>
<dbReference type="InterPro" id="IPR003593">
    <property type="entry name" value="AAA+_ATPase"/>
</dbReference>
<dbReference type="SUPFAM" id="SSF52540">
    <property type="entry name" value="P-loop containing nucleoside triphosphate hydrolases"/>
    <property type="match status" value="1"/>
</dbReference>
<dbReference type="InterPro" id="IPR036640">
    <property type="entry name" value="ABC1_TM_sf"/>
</dbReference>
<keyword evidence="4 10" id="KW-0067">ATP-binding</keyword>
<dbReference type="InterPro" id="IPR011527">
    <property type="entry name" value="ABC1_TM_dom"/>
</dbReference>
<reference evidence="11" key="1">
    <citation type="journal article" date="2019" name="Int. J. Syst. Evol. Microbiol.">
        <title>The Global Catalogue of Microorganisms (GCM) 10K type strain sequencing project: providing services to taxonomists for standard genome sequencing and annotation.</title>
        <authorList>
            <consortium name="The Broad Institute Genomics Platform"/>
            <consortium name="The Broad Institute Genome Sequencing Center for Infectious Disease"/>
            <person name="Wu L."/>
            <person name="Ma J."/>
        </authorList>
    </citation>
    <scope>NUCLEOTIDE SEQUENCE [LARGE SCALE GENOMIC DNA]</scope>
    <source>
        <strain evidence="11">CCM 8912</strain>
    </source>
</reference>
<keyword evidence="3" id="KW-0547">Nucleotide-binding</keyword>
<dbReference type="Gene3D" id="1.20.1560.10">
    <property type="entry name" value="ABC transporter type 1, transmembrane domain"/>
    <property type="match status" value="1"/>
</dbReference>
<evidence type="ECO:0000256" key="4">
    <source>
        <dbReference type="ARBA" id="ARBA00022840"/>
    </source>
</evidence>
<comment type="caution">
    <text evidence="10">The sequence shown here is derived from an EMBL/GenBank/DDBJ whole genome shotgun (WGS) entry which is preliminary data.</text>
</comment>
<proteinExistence type="predicted"/>
<evidence type="ECO:0000256" key="2">
    <source>
        <dbReference type="ARBA" id="ARBA00022692"/>
    </source>
</evidence>
<name>A0ABW4CYD7_9LACO</name>
<evidence type="ECO:0000256" key="1">
    <source>
        <dbReference type="ARBA" id="ARBA00004651"/>
    </source>
</evidence>